<protein>
    <submittedName>
        <fullName evidence="1">Uncharacterized protein</fullName>
    </submittedName>
</protein>
<evidence type="ECO:0000313" key="1">
    <source>
        <dbReference type="EMBL" id="WHV01674.1"/>
    </source>
</evidence>
<accession>A0AAT9UPZ0</accession>
<sequence length="433" mass="49830">MNIILYIILSSIIHSISSARPTPFYDPWTRRYPKDTDPGVSACSLQCFDKNRGAEEPRTVPLPKSFEEVNIALEVSLFLYHELHNCKYNKACQLFQACVSGNSSDDRIDHYVDNMTWIDFIDVTGYYDGMNISTITLMPLKSGDLPKDHICITDPSTAENTYPFERLCDTLSNTARKHSLEKELVQFYAKNKWPPPPMYEVVRTEGGDPSCIRYFTNIWDNYCEYNFFDLEQSADGSTPLTYPFRDHKDINKVFRRFFIQKSCGLNLRCQLFTVCVWFTKHKHYYHDGYKQTDLHNLYTRINMKYSNPGRAKNLQLLNMTIMPLKTSNCNGGNSNHDVEKCKKTLEIVEQEECNDVNYKYDGSAKLTEQGNSNINISKSECISASTSTSISISTSTTSTTVRRFNRISTTTIAQHKTTDEYSDLMDAYDNFLT</sequence>
<reference evidence="1" key="1">
    <citation type="submission" date="2023-04" db="EMBL/GenBank/DDBJ databases">
        <title>Genomic characterization of avipoxvirus isolates from Apapne (Himatione sanguinea).</title>
        <authorList>
            <person name="Butt S.L."/>
            <person name="Do Nascimento G.M."/>
        </authorList>
    </citation>
    <scope>NUCLEOTIDE SEQUENCE</scope>
    <source>
        <strain evidence="1">APAPVX9</strain>
    </source>
</reference>
<name>A0AAT9UPZ0_9POXV</name>
<gene>
    <name evidence="1" type="ORF">APAPVX9-228</name>
</gene>
<dbReference type="EMBL" id="OQ865377">
    <property type="protein sequence ID" value="WHV01674.1"/>
    <property type="molecule type" value="Genomic_DNA"/>
</dbReference>
<proteinExistence type="predicted"/>
<organism evidence="1">
    <name type="scientific">Apapanepox virus</name>
    <dbReference type="NCBI Taxonomy" id="3049969"/>
    <lineage>
        <taxon>Viruses</taxon>
        <taxon>Varidnaviria</taxon>
        <taxon>Bamfordvirae</taxon>
        <taxon>Nucleocytoviricota</taxon>
        <taxon>Pokkesviricetes</taxon>
        <taxon>Chitovirales</taxon>
        <taxon>Poxviridae</taxon>
        <taxon>Chordopoxvirinae</taxon>
        <taxon>Avipoxvirus</taxon>
    </lineage>
</organism>